<gene>
    <name evidence="4" type="ORF">A2Z21_08450</name>
</gene>
<organism evidence="4 5">
    <name type="scientific">Fraserbacteria sp. (strain RBG_16_55_9)</name>
    <dbReference type="NCBI Taxonomy" id="1817864"/>
    <lineage>
        <taxon>Bacteria</taxon>
        <taxon>Candidatus Fraseribacteriota</taxon>
    </lineage>
</organism>
<keyword evidence="1" id="KW-0808">Transferase</keyword>
<dbReference type="Proteomes" id="UP000179157">
    <property type="component" value="Unassembled WGS sequence"/>
</dbReference>
<evidence type="ECO:0000259" key="3">
    <source>
        <dbReference type="PROSITE" id="PS51186"/>
    </source>
</evidence>
<dbReference type="AlphaFoldDB" id="A0A1F5UPA8"/>
<dbReference type="EMBL" id="MFGX01000122">
    <property type="protein sequence ID" value="OGF52984.1"/>
    <property type="molecule type" value="Genomic_DNA"/>
</dbReference>
<comment type="caution">
    <text evidence="4">The sequence shown here is derived from an EMBL/GenBank/DDBJ whole genome shotgun (WGS) entry which is preliminary data.</text>
</comment>
<accession>A0A1F5UPA8</accession>
<dbReference type="InterPro" id="IPR016181">
    <property type="entry name" value="Acyl_CoA_acyltransferase"/>
</dbReference>
<reference evidence="4 5" key="1">
    <citation type="journal article" date="2016" name="Nat. Commun.">
        <title>Thousands of microbial genomes shed light on interconnected biogeochemical processes in an aquifer system.</title>
        <authorList>
            <person name="Anantharaman K."/>
            <person name="Brown C.T."/>
            <person name="Hug L.A."/>
            <person name="Sharon I."/>
            <person name="Castelle C.J."/>
            <person name="Probst A.J."/>
            <person name="Thomas B.C."/>
            <person name="Singh A."/>
            <person name="Wilkins M.J."/>
            <person name="Karaoz U."/>
            <person name="Brodie E.L."/>
            <person name="Williams K.H."/>
            <person name="Hubbard S.S."/>
            <person name="Banfield J.F."/>
        </authorList>
    </citation>
    <scope>NUCLEOTIDE SEQUENCE [LARGE SCALE GENOMIC DNA]</scope>
    <source>
        <strain evidence="5">RBG_16_55_9</strain>
    </source>
</reference>
<dbReference type="InterPro" id="IPR050680">
    <property type="entry name" value="YpeA/RimI_acetyltransf"/>
</dbReference>
<dbReference type="CDD" id="cd04301">
    <property type="entry name" value="NAT_SF"/>
    <property type="match status" value="1"/>
</dbReference>
<dbReference type="InterPro" id="IPR000182">
    <property type="entry name" value="GNAT_dom"/>
</dbReference>
<name>A0A1F5UPA8_FRAXR</name>
<evidence type="ECO:0000256" key="1">
    <source>
        <dbReference type="ARBA" id="ARBA00022679"/>
    </source>
</evidence>
<evidence type="ECO:0000313" key="5">
    <source>
        <dbReference type="Proteomes" id="UP000179157"/>
    </source>
</evidence>
<evidence type="ECO:0000256" key="2">
    <source>
        <dbReference type="ARBA" id="ARBA00023315"/>
    </source>
</evidence>
<dbReference type="Gene3D" id="3.40.630.30">
    <property type="match status" value="1"/>
</dbReference>
<protein>
    <recommendedName>
        <fullName evidence="3">N-acetyltransferase domain-containing protein</fullName>
    </recommendedName>
</protein>
<proteinExistence type="predicted"/>
<dbReference type="PANTHER" id="PTHR43420">
    <property type="entry name" value="ACETYLTRANSFERASE"/>
    <property type="match status" value="1"/>
</dbReference>
<dbReference type="SUPFAM" id="SSF55729">
    <property type="entry name" value="Acyl-CoA N-acyltransferases (Nat)"/>
    <property type="match status" value="1"/>
</dbReference>
<feature type="domain" description="N-acetyltransferase" evidence="3">
    <location>
        <begin position="1"/>
        <end position="164"/>
    </location>
</feature>
<dbReference type="STRING" id="1817864.A2Z21_08450"/>
<evidence type="ECO:0000313" key="4">
    <source>
        <dbReference type="EMBL" id="OGF52984.1"/>
    </source>
</evidence>
<dbReference type="PROSITE" id="PS51186">
    <property type="entry name" value="GNAT"/>
    <property type="match status" value="1"/>
</dbReference>
<keyword evidence="2" id="KW-0012">Acyltransferase</keyword>
<dbReference type="GO" id="GO:0016747">
    <property type="term" value="F:acyltransferase activity, transferring groups other than amino-acyl groups"/>
    <property type="evidence" value="ECO:0007669"/>
    <property type="project" value="InterPro"/>
</dbReference>
<dbReference type="Pfam" id="PF00583">
    <property type="entry name" value="Acetyltransf_1"/>
    <property type="match status" value="1"/>
</dbReference>
<dbReference type="PANTHER" id="PTHR43420:SF12">
    <property type="entry name" value="N-ACETYLTRANSFERASE DOMAIN-CONTAINING PROTEIN"/>
    <property type="match status" value="1"/>
</dbReference>
<sequence length="164" mass="18964">MVIRPATERDLQRILEIEKTSFQSPWPVELLRGHLGESGFMVYEQEEQIVGYILVGIKIPSLWERLEKRTRALVGQQVDLEERRGHIMNLAIDPSLRRRGLGSLLLRQGMQYLKELGADCAELEVRVSNDPAIRLYENFGFHIQERFPNYYGSGEDAYLMAKSL</sequence>